<accession>A0ACB7CET7</accession>
<organism evidence="1 2">
    <name type="scientific">Pneumocystis oryctolagi</name>
    <dbReference type="NCBI Taxonomy" id="42067"/>
    <lineage>
        <taxon>Eukaryota</taxon>
        <taxon>Fungi</taxon>
        <taxon>Dikarya</taxon>
        <taxon>Ascomycota</taxon>
        <taxon>Taphrinomycotina</taxon>
        <taxon>Pneumocystomycetes</taxon>
        <taxon>Pneumocystaceae</taxon>
        <taxon>Pneumocystis</taxon>
    </lineage>
</organism>
<sequence length="897" mass="105919">MSDQSVKRLVKTLNNLFSSSEISQTLPSDINDKISQYLKKHDIPDFAEIQKLQEQLLDMYYAKVENKSVHFQNLFLCCLQKFQSLLIGKEYAVTWWNIIVKLAFSSMQQKKSTLSDAESILLSMIIVEDDVKERLRKEKIESSEIIKKCLFEFYLDKSREAFSRVLGNSFVEEDKKHYISSNIESILIGYAKQRTKEFFNDIDSYFVQKKYRLQILSLLCTFVRLQGPHLYTIFETSLFEDLLRCLENDSSTTVISLSLTILIMFMPHICNLLAKCLPRIFKIYVRVLCWDRFGAIQKHYDSLDNEVKIQNEKALEIFNQSSNDWEKLDSLFDISPSIPPNCTQFFTFIYGLYPLNFLKFLHSAQTYLQENNDKYYMYFDDDMIKSRSEPLIKRHIIHPNLLLFTFETEITDQTRWMKLEIADMVAKCVSLDIFNTPQLCSRDIDIQYKQKHNISSGNIYNNDLSLDDMENNFYTNKFKTSEKFDPEQLKKPFSILGLDHRYLQTHTSFPCSEKNIWPPHHLNLNQYSTLKVDDMMRIHEQLNSDFGIYSASHVLKTNQIDTVLDLNPLLKDESLILKSEAEKSKDPAFLSLFSKNKEYEATIMLLKREILLLQNELNFEKHLKLQYLHHLRRLKRENILDSSVEAERQNLYNTTRTLKSRLVNLQSTLERLRSEATTRQNQRIKRETELSTKLKSLCKEYEDLKDNYNIMKEKLEESQKNISYLSIELQNSNSEKFKLNQELKELKVEQLKNKKIESVADNDNNEEKNKQLEKILKEKENLLEEANKTNFILNQKLHQKEHDFDTMKNQYNLLLIKSMDIPFDHSIGTEITYLDTSCKNNSQTLNNEILMQELNFLEAAHQKLLLDYRTVQSKIVHLNAQIEILQQKNSHYESKHN</sequence>
<dbReference type="Proteomes" id="UP000768646">
    <property type="component" value="Unassembled WGS sequence"/>
</dbReference>
<evidence type="ECO:0000313" key="1">
    <source>
        <dbReference type="EMBL" id="KAG4305493.1"/>
    </source>
</evidence>
<evidence type="ECO:0000313" key="2">
    <source>
        <dbReference type="Proteomes" id="UP000768646"/>
    </source>
</evidence>
<protein>
    <submittedName>
        <fullName evidence="1">Uncharacterized protein</fullName>
    </submittedName>
</protein>
<dbReference type="EMBL" id="JABTEG010000003">
    <property type="protein sequence ID" value="KAG4305493.1"/>
    <property type="molecule type" value="Genomic_DNA"/>
</dbReference>
<comment type="caution">
    <text evidence="1">The sequence shown here is derived from an EMBL/GenBank/DDBJ whole genome shotgun (WGS) entry which is preliminary data.</text>
</comment>
<proteinExistence type="predicted"/>
<keyword evidence="2" id="KW-1185">Reference proteome</keyword>
<name>A0ACB7CET7_9ASCO</name>
<reference evidence="1 2" key="1">
    <citation type="journal article" date="2021" name="Commun. Biol.">
        <title>Genomic insights into the host specific adaptation of the Pneumocystis genus.</title>
        <authorList>
            <person name="Cisse O.H."/>
            <person name="Ma L."/>
            <person name="Dekker J.P."/>
            <person name="Khil P.P."/>
            <person name="Youn J.-H."/>
            <person name="Brenchley J.M."/>
            <person name="Blair R."/>
            <person name="Pahar B."/>
            <person name="Chabe M."/>
            <person name="Van Rompay K.K.A."/>
            <person name="Keesler R."/>
            <person name="Sukura A."/>
            <person name="Hirsch V."/>
            <person name="Kutty G."/>
            <person name="Liu Y."/>
            <person name="Peng L."/>
            <person name="Chen J."/>
            <person name="Song J."/>
            <person name="Weissenbacher-Lang C."/>
            <person name="Xu J."/>
            <person name="Upham N.S."/>
            <person name="Stajich J.E."/>
            <person name="Cuomo C.A."/>
            <person name="Cushion M.T."/>
            <person name="Kovacs J.A."/>
        </authorList>
    </citation>
    <scope>NUCLEOTIDE SEQUENCE [LARGE SCALE GENOMIC DNA]</scope>
    <source>
        <strain evidence="1 2">RABM</strain>
    </source>
</reference>
<gene>
    <name evidence="1" type="ORF">PORY_001049</name>
</gene>